<evidence type="ECO:0000313" key="3">
    <source>
        <dbReference type="Proteomes" id="UP001153636"/>
    </source>
</evidence>
<accession>A0A9P0CZI2</accession>
<feature type="region of interest" description="Disordered" evidence="1">
    <location>
        <begin position="73"/>
        <end position="133"/>
    </location>
</feature>
<keyword evidence="3" id="KW-1185">Reference proteome</keyword>
<name>A0A9P0CZI2_9CUCU</name>
<feature type="compositionally biased region" description="Basic and acidic residues" evidence="1">
    <location>
        <begin position="76"/>
        <end position="107"/>
    </location>
</feature>
<gene>
    <name evidence="2" type="ORF">PSYICH_LOCUS10916</name>
</gene>
<feature type="compositionally biased region" description="Low complexity" evidence="1">
    <location>
        <begin position="121"/>
        <end position="131"/>
    </location>
</feature>
<dbReference type="OrthoDB" id="6784278at2759"/>
<feature type="compositionally biased region" description="Basic residues" evidence="1">
    <location>
        <begin position="108"/>
        <end position="119"/>
    </location>
</feature>
<evidence type="ECO:0000313" key="2">
    <source>
        <dbReference type="EMBL" id="CAH1111331.1"/>
    </source>
</evidence>
<dbReference type="AlphaFoldDB" id="A0A9P0CZI2"/>
<protein>
    <submittedName>
        <fullName evidence="2">Uncharacterized protein</fullName>
    </submittedName>
</protein>
<dbReference type="EMBL" id="OV651817">
    <property type="protein sequence ID" value="CAH1111331.1"/>
    <property type="molecule type" value="Genomic_DNA"/>
</dbReference>
<dbReference type="Proteomes" id="UP001153636">
    <property type="component" value="Chromosome 5"/>
</dbReference>
<sequence>MNAPSCSTSTELHHLKTTPLVKGFTDHKEYIPSPFKRVLFWKEDGPIEVKKKRKEKLPAIVTSPQMLEYFNKKLNTKKEMERQKEERKLAREEKKGIWDKKKAESKQKTKKATTRKKRFLSSSSSSSNDSSTRFSLQEFDILETLESEDEEDVLIANNMN</sequence>
<proteinExistence type="predicted"/>
<organism evidence="2 3">
    <name type="scientific">Psylliodes chrysocephalus</name>
    <dbReference type="NCBI Taxonomy" id="3402493"/>
    <lineage>
        <taxon>Eukaryota</taxon>
        <taxon>Metazoa</taxon>
        <taxon>Ecdysozoa</taxon>
        <taxon>Arthropoda</taxon>
        <taxon>Hexapoda</taxon>
        <taxon>Insecta</taxon>
        <taxon>Pterygota</taxon>
        <taxon>Neoptera</taxon>
        <taxon>Endopterygota</taxon>
        <taxon>Coleoptera</taxon>
        <taxon>Polyphaga</taxon>
        <taxon>Cucujiformia</taxon>
        <taxon>Chrysomeloidea</taxon>
        <taxon>Chrysomelidae</taxon>
        <taxon>Galerucinae</taxon>
        <taxon>Alticini</taxon>
        <taxon>Psylliodes</taxon>
    </lineage>
</organism>
<reference evidence="2" key="1">
    <citation type="submission" date="2022-01" db="EMBL/GenBank/DDBJ databases">
        <authorList>
            <person name="King R."/>
        </authorList>
    </citation>
    <scope>NUCLEOTIDE SEQUENCE</scope>
</reference>
<evidence type="ECO:0000256" key="1">
    <source>
        <dbReference type="SAM" id="MobiDB-lite"/>
    </source>
</evidence>